<comment type="function">
    <text evidence="4">Required for both de novo synthesis of the corrin ring for the assimilation of exogenous corrinoids. Participates in the adenosylation of a variety of incomplete and complete corrinoids.</text>
</comment>
<proteinExistence type="inferred from homology"/>
<dbReference type="Proteomes" id="UP001209229">
    <property type="component" value="Unassembled WGS sequence"/>
</dbReference>
<dbReference type="GO" id="GO:0008817">
    <property type="term" value="F:corrinoid adenosyltransferase activity"/>
    <property type="evidence" value="ECO:0007669"/>
    <property type="project" value="UniProtKB-EC"/>
</dbReference>
<comment type="catalytic activity">
    <reaction evidence="9">
        <text>2 cob(II)alamin + reduced [electron-transfer flavoprotein] + 2 ATP = 2 adenosylcob(III)alamin + 2 triphosphate + oxidized [electron-transfer flavoprotein] + 3 H(+)</text>
        <dbReference type="Rhea" id="RHEA:28671"/>
        <dbReference type="Rhea" id="RHEA-COMP:10685"/>
        <dbReference type="Rhea" id="RHEA-COMP:10686"/>
        <dbReference type="ChEBI" id="CHEBI:15378"/>
        <dbReference type="ChEBI" id="CHEBI:16304"/>
        <dbReference type="ChEBI" id="CHEBI:18036"/>
        <dbReference type="ChEBI" id="CHEBI:18408"/>
        <dbReference type="ChEBI" id="CHEBI:30616"/>
        <dbReference type="ChEBI" id="CHEBI:57692"/>
        <dbReference type="ChEBI" id="CHEBI:58307"/>
        <dbReference type="EC" id="2.5.1.17"/>
    </reaction>
</comment>
<dbReference type="EC" id="2.5.1.17" evidence="3"/>
<dbReference type="PIRSF" id="PIRSF015617">
    <property type="entry name" value="Adensltrnsf_CobA"/>
    <property type="match status" value="1"/>
</dbReference>
<evidence type="ECO:0000256" key="2">
    <source>
        <dbReference type="ARBA" id="ARBA00007487"/>
    </source>
</evidence>
<dbReference type="Gene3D" id="3.40.50.300">
    <property type="entry name" value="P-loop containing nucleotide triphosphate hydrolases"/>
    <property type="match status" value="1"/>
</dbReference>
<evidence type="ECO:0000256" key="7">
    <source>
        <dbReference type="ARBA" id="ARBA00033354"/>
    </source>
</evidence>
<evidence type="ECO:0000256" key="9">
    <source>
        <dbReference type="ARBA" id="ARBA00048692"/>
    </source>
</evidence>
<evidence type="ECO:0000313" key="10">
    <source>
        <dbReference type="EMBL" id="MCW3788823.1"/>
    </source>
</evidence>
<comment type="pathway">
    <text evidence="1">Cofactor biosynthesis; adenosylcobalamin biosynthesis; adenosylcobalamin from cob(II)yrinate a,c-diamide: step 2/7.</text>
</comment>
<evidence type="ECO:0000256" key="3">
    <source>
        <dbReference type="ARBA" id="ARBA00012454"/>
    </source>
</evidence>
<dbReference type="GO" id="GO:0005524">
    <property type="term" value="F:ATP binding"/>
    <property type="evidence" value="ECO:0007669"/>
    <property type="project" value="InterPro"/>
</dbReference>
<dbReference type="GO" id="GO:0009236">
    <property type="term" value="P:cobalamin biosynthetic process"/>
    <property type="evidence" value="ECO:0007669"/>
    <property type="project" value="InterPro"/>
</dbReference>
<dbReference type="SUPFAM" id="SSF52540">
    <property type="entry name" value="P-loop containing nucleoside triphosphate hydrolases"/>
    <property type="match status" value="1"/>
</dbReference>
<dbReference type="RefSeq" id="WP_301192379.1">
    <property type="nucleotide sequence ID" value="NZ_JAPDPJ010000066.1"/>
</dbReference>
<evidence type="ECO:0000256" key="5">
    <source>
        <dbReference type="ARBA" id="ARBA00031529"/>
    </source>
</evidence>
<evidence type="ECO:0000313" key="11">
    <source>
        <dbReference type="Proteomes" id="UP001209229"/>
    </source>
</evidence>
<evidence type="ECO:0000256" key="1">
    <source>
        <dbReference type="ARBA" id="ARBA00005121"/>
    </source>
</evidence>
<organism evidence="10 11">
    <name type="scientific">Plebeiibacterium sediminum</name>
    <dbReference type="NCBI Taxonomy" id="2992112"/>
    <lineage>
        <taxon>Bacteria</taxon>
        <taxon>Pseudomonadati</taxon>
        <taxon>Bacteroidota</taxon>
        <taxon>Bacteroidia</taxon>
        <taxon>Marinilabiliales</taxon>
        <taxon>Marinilabiliaceae</taxon>
        <taxon>Plebeiibacterium</taxon>
    </lineage>
</organism>
<evidence type="ECO:0000256" key="8">
    <source>
        <dbReference type="ARBA" id="ARBA00048555"/>
    </source>
</evidence>
<reference evidence="10" key="1">
    <citation type="submission" date="2022-10" db="EMBL/GenBank/DDBJ databases">
        <authorList>
            <person name="Yu W.X."/>
        </authorList>
    </citation>
    <scope>NUCLEOTIDE SEQUENCE</scope>
    <source>
        <strain evidence="10">AAT</strain>
    </source>
</reference>
<sequence length="173" mass="19670">MENALVQVYTGDGKGKTTAAVGLAVRALGNQFKVRFLQFFKSEISGEVKPLEKLGADVSIHNHQDKPSWTMNEIEEQQLIADSKEGWQIFVDLIQSKTYDLIVLDEANHVLNRGYIDKEEVLEILEQAKNTEVVFTGRNAPDWLMERADLVTEMKMHKHPFQQKIGSRTGIEK</sequence>
<dbReference type="PANTHER" id="PTHR46638:SF1">
    <property type="entry name" value="CORRINOID ADENOSYLTRANSFERASE"/>
    <property type="match status" value="1"/>
</dbReference>
<dbReference type="InterPro" id="IPR003724">
    <property type="entry name" value="CblAdoTrfase_CobA"/>
</dbReference>
<gene>
    <name evidence="10" type="ORF">OM075_20295</name>
</gene>
<comment type="catalytic activity">
    <reaction evidence="8">
        <text>2 cob(II)yrinate a,c diamide + reduced [electron-transfer flavoprotein] + 2 ATP = 2 adenosylcob(III)yrinate a,c-diamide + 2 triphosphate + oxidized [electron-transfer flavoprotein] + 3 H(+)</text>
        <dbReference type="Rhea" id="RHEA:11528"/>
        <dbReference type="Rhea" id="RHEA-COMP:10685"/>
        <dbReference type="Rhea" id="RHEA-COMP:10686"/>
        <dbReference type="ChEBI" id="CHEBI:15378"/>
        <dbReference type="ChEBI" id="CHEBI:18036"/>
        <dbReference type="ChEBI" id="CHEBI:30616"/>
        <dbReference type="ChEBI" id="CHEBI:57692"/>
        <dbReference type="ChEBI" id="CHEBI:58307"/>
        <dbReference type="ChEBI" id="CHEBI:58503"/>
        <dbReference type="ChEBI" id="CHEBI:58537"/>
        <dbReference type="EC" id="2.5.1.17"/>
    </reaction>
</comment>
<name>A0AAE3SI54_9BACT</name>
<dbReference type="PANTHER" id="PTHR46638">
    <property type="entry name" value="CORRINOID ADENOSYLTRANSFERASE"/>
    <property type="match status" value="1"/>
</dbReference>
<protein>
    <recommendedName>
        <fullName evidence="3">corrinoid adenosyltransferase</fullName>
        <ecNumber evidence="3">2.5.1.17</ecNumber>
    </recommendedName>
    <alternativeName>
        <fullName evidence="5">Cob(II)alamin adenosyltransferase</fullName>
    </alternativeName>
    <alternativeName>
        <fullName evidence="7">Cob(II)yrinic acid a,c-diamide adenosyltransferase</fullName>
    </alternativeName>
    <alternativeName>
        <fullName evidence="6">Cobinamide/cobalamin adenosyltransferase</fullName>
    </alternativeName>
</protein>
<evidence type="ECO:0000256" key="6">
    <source>
        <dbReference type="ARBA" id="ARBA00033334"/>
    </source>
</evidence>
<comment type="similarity">
    <text evidence="2">Belongs to the Cob(I)alamin adenosyltransferase family.</text>
</comment>
<dbReference type="AlphaFoldDB" id="A0AAE3SI54"/>
<accession>A0AAE3SI54</accession>
<dbReference type="EMBL" id="JAPDPJ010000066">
    <property type="protein sequence ID" value="MCW3788823.1"/>
    <property type="molecule type" value="Genomic_DNA"/>
</dbReference>
<dbReference type="Pfam" id="PF02572">
    <property type="entry name" value="CobA_CobO_BtuR"/>
    <property type="match status" value="1"/>
</dbReference>
<evidence type="ECO:0000256" key="4">
    <source>
        <dbReference type="ARBA" id="ARBA00024929"/>
    </source>
</evidence>
<keyword evidence="11" id="KW-1185">Reference proteome</keyword>
<comment type="caution">
    <text evidence="10">The sequence shown here is derived from an EMBL/GenBank/DDBJ whole genome shotgun (WGS) entry which is preliminary data.</text>
</comment>
<dbReference type="InterPro" id="IPR027417">
    <property type="entry name" value="P-loop_NTPase"/>
</dbReference>